<name>A0ABU2S4Q0_9ACTN</name>
<protein>
    <submittedName>
        <fullName evidence="2">TerB family tellurite resistance protein</fullName>
    </submittedName>
</protein>
<feature type="domain" description="Co-chaperone DjlA N-terminal" evidence="1">
    <location>
        <begin position="126"/>
        <end position="206"/>
    </location>
</feature>
<comment type="caution">
    <text evidence="2">The sequence shown here is derived from an EMBL/GenBank/DDBJ whole genome shotgun (WGS) entry which is preliminary data.</text>
</comment>
<sequence length="214" mass="22580">MVHSRMAGVRTAWRVVDDGDFFCVSCGGDRCYRRLNGRRRLTLLGLPVLPRGAAEPVVECVACRGRFPLGALNQPTTTRLTALLRDGVHSITLALLATGDNAAANAATRRTAVEAVRAAGFADCTEERLLTLQAALAADSPAQLDREVREALSALTPHLASPGRESLLLHGARIALSDGPYRTSELAMLSVIGEALSLGPADTERLLATAALSA</sequence>
<evidence type="ECO:0000259" key="1">
    <source>
        <dbReference type="Pfam" id="PF05099"/>
    </source>
</evidence>
<organism evidence="2 3">
    <name type="scientific">Streptomyces johnsoniae</name>
    <dbReference type="NCBI Taxonomy" id="3075532"/>
    <lineage>
        <taxon>Bacteria</taxon>
        <taxon>Bacillati</taxon>
        <taxon>Actinomycetota</taxon>
        <taxon>Actinomycetes</taxon>
        <taxon>Kitasatosporales</taxon>
        <taxon>Streptomycetaceae</taxon>
        <taxon>Streptomyces</taxon>
    </lineage>
</organism>
<dbReference type="InterPro" id="IPR029024">
    <property type="entry name" value="TerB-like"/>
</dbReference>
<evidence type="ECO:0000313" key="3">
    <source>
        <dbReference type="Proteomes" id="UP001183615"/>
    </source>
</evidence>
<dbReference type="InterPro" id="IPR007791">
    <property type="entry name" value="DjlA_N"/>
</dbReference>
<gene>
    <name evidence="2" type="ORF">RM779_15390</name>
</gene>
<dbReference type="Pfam" id="PF05099">
    <property type="entry name" value="TerB"/>
    <property type="match status" value="1"/>
</dbReference>
<evidence type="ECO:0000313" key="2">
    <source>
        <dbReference type="EMBL" id="MDT0443966.1"/>
    </source>
</evidence>
<dbReference type="Proteomes" id="UP001183615">
    <property type="component" value="Unassembled WGS sequence"/>
</dbReference>
<dbReference type="EMBL" id="JAVREV010000007">
    <property type="protein sequence ID" value="MDT0443966.1"/>
    <property type="molecule type" value="Genomic_DNA"/>
</dbReference>
<dbReference type="SUPFAM" id="SSF158682">
    <property type="entry name" value="TerB-like"/>
    <property type="match status" value="1"/>
</dbReference>
<proteinExistence type="predicted"/>
<reference evidence="3" key="1">
    <citation type="submission" date="2023-07" db="EMBL/GenBank/DDBJ databases">
        <title>30 novel species of actinomycetes from the DSMZ collection.</title>
        <authorList>
            <person name="Nouioui I."/>
        </authorList>
    </citation>
    <scope>NUCLEOTIDE SEQUENCE [LARGE SCALE GENOMIC DNA]</scope>
    <source>
        <strain evidence="3">DSM 41886</strain>
    </source>
</reference>
<keyword evidence="3" id="KW-1185">Reference proteome</keyword>
<accession>A0ABU2S4Q0</accession>